<evidence type="ECO:0000313" key="1">
    <source>
        <dbReference type="EMBL" id="OFJ47594.1"/>
    </source>
</evidence>
<dbReference type="AlphaFoldDB" id="A0A1E8PPD6"/>
<evidence type="ECO:0000313" key="2">
    <source>
        <dbReference type="Proteomes" id="UP000092634"/>
    </source>
</evidence>
<gene>
    <name evidence="1" type="ORF">BA896_023335</name>
</gene>
<dbReference type="Proteomes" id="UP000092634">
    <property type="component" value="Unassembled WGS sequence"/>
</dbReference>
<reference evidence="1 2" key="1">
    <citation type="submission" date="2016-10" db="EMBL/GenBank/DDBJ databases">
        <title>Updated version of Genome Assembly of Janthinobacterium lividum ERGS5:01.</title>
        <authorList>
            <person name="Kumar R."/>
            <person name="Acharya V."/>
            <person name="Singh D."/>
        </authorList>
    </citation>
    <scope>NUCLEOTIDE SEQUENCE [LARGE SCALE GENOMIC DNA]</scope>
    <source>
        <strain evidence="1 2">ERGS5:01</strain>
    </source>
</reference>
<comment type="caution">
    <text evidence="1">The sequence shown here is derived from an EMBL/GenBank/DDBJ whole genome shotgun (WGS) entry which is preliminary data.</text>
</comment>
<dbReference type="EMBL" id="MAQB02000003">
    <property type="protein sequence ID" value="OFJ47594.1"/>
    <property type="molecule type" value="Genomic_DNA"/>
</dbReference>
<accession>A0A1E8PPD6</accession>
<name>A0A1E8PPD6_9BURK</name>
<organism evidence="1 2">
    <name type="scientific">Janthinobacterium lividum</name>
    <dbReference type="NCBI Taxonomy" id="29581"/>
    <lineage>
        <taxon>Bacteria</taxon>
        <taxon>Pseudomonadati</taxon>
        <taxon>Pseudomonadota</taxon>
        <taxon>Betaproteobacteria</taxon>
        <taxon>Burkholderiales</taxon>
        <taxon>Oxalobacteraceae</taxon>
        <taxon>Janthinobacterium</taxon>
    </lineage>
</organism>
<proteinExistence type="predicted"/>
<protein>
    <submittedName>
        <fullName evidence="1">Uncharacterized protein</fullName>
    </submittedName>
</protein>
<sequence length="148" mass="15676">MSADAISRAFVFLAVQNLLDQDPLLMKLLCARCKAKSACKADEGNKQLLSNIEVASVGSVTSSADEANANNAGQKDQTAMHHIRGLGICLVRFLDCASNPDSMLGRTEMIFSTFSGLSHPLGPDFLMWISSSIFPLGKKISSVAGVAA</sequence>